<comment type="caution">
    <text evidence="3">The sequence shown here is derived from an EMBL/GenBank/DDBJ whole genome shotgun (WGS) entry which is preliminary data.</text>
</comment>
<organism evidence="3 4">
    <name type="scientific">Stentor coeruleus</name>
    <dbReference type="NCBI Taxonomy" id="5963"/>
    <lineage>
        <taxon>Eukaryota</taxon>
        <taxon>Sar</taxon>
        <taxon>Alveolata</taxon>
        <taxon>Ciliophora</taxon>
        <taxon>Postciliodesmatophora</taxon>
        <taxon>Heterotrichea</taxon>
        <taxon>Heterotrichida</taxon>
        <taxon>Stentoridae</taxon>
        <taxon>Stentor</taxon>
    </lineage>
</organism>
<dbReference type="EMBL" id="MPUH01000347">
    <property type="protein sequence ID" value="OMJ82258.1"/>
    <property type="molecule type" value="Genomic_DNA"/>
</dbReference>
<keyword evidence="2" id="KW-0732">Signal</keyword>
<keyword evidence="1" id="KW-1133">Transmembrane helix</keyword>
<feature type="signal peptide" evidence="2">
    <location>
        <begin position="1"/>
        <end position="19"/>
    </location>
</feature>
<gene>
    <name evidence="3" type="ORF">SteCoe_17105</name>
</gene>
<evidence type="ECO:0000256" key="2">
    <source>
        <dbReference type="SAM" id="SignalP"/>
    </source>
</evidence>
<keyword evidence="1" id="KW-0472">Membrane</keyword>
<reference evidence="3 4" key="1">
    <citation type="submission" date="2016-11" db="EMBL/GenBank/DDBJ databases">
        <title>The macronuclear genome of Stentor coeruleus: a giant cell with tiny introns.</title>
        <authorList>
            <person name="Slabodnick M."/>
            <person name="Ruby J.G."/>
            <person name="Reiff S.B."/>
            <person name="Swart E.C."/>
            <person name="Gosai S."/>
            <person name="Prabakaran S."/>
            <person name="Witkowska E."/>
            <person name="Larue G.E."/>
            <person name="Fisher S."/>
            <person name="Freeman R.M."/>
            <person name="Gunawardena J."/>
            <person name="Chu W."/>
            <person name="Stover N.A."/>
            <person name="Gregory B.D."/>
            <person name="Nowacki M."/>
            <person name="Derisi J."/>
            <person name="Roy S.W."/>
            <person name="Marshall W.F."/>
            <person name="Sood P."/>
        </authorList>
    </citation>
    <scope>NUCLEOTIDE SEQUENCE [LARGE SCALE GENOMIC DNA]</scope>
    <source>
        <strain evidence="3">WM001</strain>
    </source>
</reference>
<accession>A0A1R2BZR5</accession>
<feature type="transmembrane region" description="Helical" evidence="1">
    <location>
        <begin position="152"/>
        <end position="173"/>
    </location>
</feature>
<evidence type="ECO:0008006" key="5">
    <source>
        <dbReference type="Google" id="ProtNLM"/>
    </source>
</evidence>
<keyword evidence="1" id="KW-0812">Transmembrane</keyword>
<proteinExistence type="predicted"/>
<feature type="transmembrane region" description="Helical" evidence="1">
    <location>
        <begin position="130"/>
        <end position="146"/>
    </location>
</feature>
<protein>
    <recommendedName>
        <fullName evidence="5">Ubiquitin-like domain-containing protein</fullName>
    </recommendedName>
</protein>
<feature type="chain" id="PRO_5012887378" description="Ubiquitin-like domain-containing protein" evidence="2">
    <location>
        <begin position="20"/>
        <end position="177"/>
    </location>
</feature>
<name>A0A1R2BZR5_9CILI</name>
<sequence>MKVITELFWPFVLVRIITALYNKIKPNPQKIDPSTTPVFESGNIEINIVKGRNCETFSIDAKKTPLQIISQLYNPSELENKTVIFVCSGQRLKNDVAIGLQGVKNRSLVHTQVIDKCQEEDNKNNKSKNHLTLIYIAGLGIFWILYMTDPSYYSFVYKTVLVFLTERFVYFIFSDKK</sequence>
<evidence type="ECO:0000256" key="1">
    <source>
        <dbReference type="SAM" id="Phobius"/>
    </source>
</evidence>
<evidence type="ECO:0000313" key="4">
    <source>
        <dbReference type="Proteomes" id="UP000187209"/>
    </source>
</evidence>
<evidence type="ECO:0000313" key="3">
    <source>
        <dbReference type="EMBL" id="OMJ82258.1"/>
    </source>
</evidence>
<dbReference type="Proteomes" id="UP000187209">
    <property type="component" value="Unassembled WGS sequence"/>
</dbReference>
<dbReference type="AlphaFoldDB" id="A0A1R2BZR5"/>
<keyword evidence="4" id="KW-1185">Reference proteome</keyword>